<comment type="caution">
    <text evidence="19">The sequence shown here is derived from an EMBL/GenBank/DDBJ whole genome shotgun (WGS) entry which is preliminary data.</text>
</comment>
<evidence type="ECO:0000256" key="10">
    <source>
        <dbReference type="ARBA" id="ARBA00022840"/>
    </source>
</evidence>
<dbReference type="SMART" id="SM00387">
    <property type="entry name" value="HATPase_c"/>
    <property type="match status" value="1"/>
</dbReference>
<feature type="domain" description="HAMP" evidence="18">
    <location>
        <begin position="204"/>
        <end position="256"/>
    </location>
</feature>
<evidence type="ECO:0000256" key="3">
    <source>
        <dbReference type="ARBA" id="ARBA00012438"/>
    </source>
</evidence>
<evidence type="ECO:0000256" key="12">
    <source>
        <dbReference type="ARBA" id="ARBA00023012"/>
    </source>
</evidence>
<organism evidence="19 20">
    <name type="scientific">Porcincola intestinalis</name>
    <dbReference type="NCBI Taxonomy" id="2606632"/>
    <lineage>
        <taxon>Bacteria</taxon>
        <taxon>Bacillati</taxon>
        <taxon>Bacillota</taxon>
        <taxon>Clostridia</taxon>
        <taxon>Lachnospirales</taxon>
        <taxon>Lachnospiraceae</taxon>
        <taxon>Porcincola</taxon>
    </lineage>
</organism>
<evidence type="ECO:0000256" key="14">
    <source>
        <dbReference type="SAM" id="Coils"/>
    </source>
</evidence>
<dbReference type="Proteomes" id="UP000481852">
    <property type="component" value="Unassembled WGS sequence"/>
</dbReference>
<evidence type="ECO:0000256" key="13">
    <source>
        <dbReference type="ARBA" id="ARBA00023136"/>
    </source>
</evidence>
<evidence type="ECO:0000256" key="7">
    <source>
        <dbReference type="ARBA" id="ARBA00022692"/>
    </source>
</evidence>
<dbReference type="SUPFAM" id="SSF55874">
    <property type="entry name" value="ATPase domain of HSP90 chaperone/DNA topoisomerase II/histidine kinase"/>
    <property type="match status" value="1"/>
</dbReference>
<protein>
    <recommendedName>
        <fullName evidence="3">histidine kinase</fullName>
        <ecNumber evidence="3">2.7.13.3</ecNumber>
    </recommendedName>
</protein>
<reference evidence="19 20" key="1">
    <citation type="submission" date="2019-08" db="EMBL/GenBank/DDBJ databases">
        <title>In-depth cultivation of the pig gut microbiome towards novel bacterial diversity and tailored functional studies.</title>
        <authorList>
            <person name="Wylensek D."/>
            <person name="Hitch T.C.A."/>
            <person name="Clavel T."/>
        </authorList>
    </citation>
    <scope>NUCLEOTIDE SEQUENCE [LARGE SCALE GENOMIC DNA]</scope>
    <source>
        <strain evidence="19 20">Oil+RF-744-WCA-WT-11</strain>
    </source>
</reference>
<feature type="compositionally biased region" description="Basic and acidic residues" evidence="15">
    <location>
        <begin position="600"/>
        <end position="638"/>
    </location>
</feature>
<dbReference type="PANTHER" id="PTHR45528:SF1">
    <property type="entry name" value="SENSOR HISTIDINE KINASE CPXA"/>
    <property type="match status" value="1"/>
</dbReference>
<dbReference type="EC" id="2.7.13.3" evidence="3"/>
<dbReference type="Pfam" id="PF00512">
    <property type="entry name" value="HisKA"/>
    <property type="match status" value="1"/>
</dbReference>
<feature type="compositionally biased region" description="Basic and acidic residues" evidence="15">
    <location>
        <begin position="535"/>
        <end position="549"/>
    </location>
</feature>
<feature type="coiled-coil region" evidence="14">
    <location>
        <begin position="244"/>
        <end position="278"/>
    </location>
</feature>
<dbReference type="EMBL" id="VULZ01000003">
    <property type="protein sequence ID" value="MSS14330.1"/>
    <property type="molecule type" value="Genomic_DNA"/>
</dbReference>
<dbReference type="InterPro" id="IPR036890">
    <property type="entry name" value="HATPase_C_sf"/>
</dbReference>
<feature type="transmembrane region" description="Helical" evidence="16">
    <location>
        <begin position="21"/>
        <end position="40"/>
    </location>
</feature>
<dbReference type="FunFam" id="1.10.287.130:FF:000001">
    <property type="entry name" value="Two-component sensor histidine kinase"/>
    <property type="match status" value="1"/>
</dbReference>
<keyword evidence="5" id="KW-0597">Phosphoprotein</keyword>
<feature type="transmembrane region" description="Helical" evidence="16">
    <location>
        <begin position="183"/>
        <end position="202"/>
    </location>
</feature>
<feature type="region of interest" description="Disordered" evidence="15">
    <location>
        <begin position="517"/>
        <end position="646"/>
    </location>
</feature>
<dbReference type="CDD" id="cd06225">
    <property type="entry name" value="HAMP"/>
    <property type="match status" value="1"/>
</dbReference>
<evidence type="ECO:0000256" key="5">
    <source>
        <dbReference type="ARBA" id="ARBA00022553"/>
    </source>
</evidence>
<dbReference type="Gene3D" id="1.10.287.130">
    <property type="match status" value="1"/>
</dbReference>
<dbReference type="AlphaFoldDB" id="A0A6L5X290"/>
<dbReference type="InterPro" id="IPR050398">
    <property type="entry name" value="HssS/ArlS-like"/>
</dbReference>
<dbReference type="CDD" id="cd00082">
    <property type="entry name" value="HisKA"/>
    <property type="match status" value="1"/>
</dbReference>
<dbReference type="PROSITE" id="PS50109">
    <property type="entry name" value="HIS_KIN"/>
    <property type="match status" value="1"/>
</dbReference>
<evidence type="ECO:0000256" key="8">
    <source>
        <dbReference type="ARBA" id="ARBA00022741"/>
    </source>
</evidence>
<comment type="catalytic activity">
    <reaction evidence="1">
        <text>ATP + protein L-histidine = ADP + protein N-phospho-L-histidine.</text>
        <dbReference type="EC" id="2.7.13.3"/>
    </reaction>
</comment>
<keyword evidence="11 16" id="KW-1133">Transmembrane helix</keyword>
<dbReference type="InterPro" id="IPR003661">
    <property type="entry name" value="HisK_dim/P_dom"/>
</dbReference>
<keyword evidence="12" id="KW-0902">Two-component regulatory system</keyword>
<evidence type="ECO:0000259" key="17">
    <source>
        <dbReference type="PROSITE" id="PS50109"/>
    </source>
</evidence>
<dbReference type="PANTHER" id="PTHR45528">
    <property type="entry name" value="SENSOR HISTIDINE KINASE CPXA"/>
    <property type="match status" value="1"/>
</dbReference>
<comment type="subcellular location">
    <subcellularLocation>
        <location evidence="2">Cell membrane</location>
        <topology evidence="2">Multi-pass membrane protein</topology>
    </subcellularLocation>
</comment>
<evidence type="ECO:0000259" key="18">
    <source>
        <dbReference type="PROSITE" id="PS50885"/>
    </source>
</evidence>
<dbReference type="SMART" id="SM00388">
    <property type="entry name" value="HisKA"/>
    <property type="match status" value="1"/>
</dbReference>
<dbReference type="InterPro" id="IPR005467">
    <property type="entry name" value="His_kinase_dom"/>
</dbReference>
<gene>
    <name evidence="19" type="ORF">FYJ35_04600</name>
</gene>
<dbReference type="SUPFAM" id="SSF158472">
    <property type="entry name" value="HAMP domain-like"/>
    <property type="match status" value="1"/>
</dbReference>
<dbReference type="GO" id="GO:0005524">
    <property type="term" value="F:ATP binding"/>
    <property type="evidence" value="ECO:0007669"/>
    <property type="project" value="UniProtKB-KW"/>
</dbReference>
<dbReference type="InterPro" id="IPR003660">
    <property type="entry name" value="HAMP_dom"/>
</dbReference>
<evidence type="ECO:0000256" key="1">
    <source>
        <dbReference type="ARBA" id="ARBA00000085"/>
    </source>
</evidence>
<sequence length="646" mass="73421">MSRKKQKNKRTSISRQLTVTFLSIIGIIMLLMFLANTFLLEKFYERRLENTLVSMFEMADEHVTADGLNQTFFNKSFLETTQKNSVIAAITDADYVPVLVYGTGNDSLEILSARLNGYIWGIDQGSQVVKKENNYTIQKKKDDHLGNAVYLELYGTFTKNGYHILLRVPVESIRTSAKISNEFVMYMILLAIVLSVIMIGWMSKRLTKPLTELTELSERMANLDFNARYTSGGTNEIGRLGEHFNQMSQTLEKTISELKTANNELQANLDAKIKAEDERREFLSNVSHELKTPLALIQGYAEGLQDCVNDDPESRDYYCSVIIDEAGKMNQLVRKLMALNQLESGYDKVEMTRFDLAELIRGKTASTKILADQKGASIEVQCPPCVHVWGDEFKVEEVLTNYLSNAINHVEGALRIQIRVEEDIKRGVVRTTVFNTGNPIPDEDLEHVWDKFFKVDKARTRAYGGSGVGLAIVKAIMESFHQRYGVRNVEDGVEFWFELEDGDGELVDEEMEDEKNLLTRQNRESGGQIRTPIFRRTEGSREEDLEYRRQQQRQQEAAARKEEARREREAENRAVDAVWVPVGKKAARKEDSQNLQTAESRQEAKERMEDGISKDEAGSKKPENGGAEIRDRECRKSGDSSSEGSS</sequence>
<keyword evidence="10" id="KW-0067">ATP-binding</keyword>
<feature type="compositionally biased region" description="Basic and acidic residues" evidence="15">
    <location>
        <begin position="558"/>
        <end position="574"/>
    </location>
</feature>
<dbReference type="Pfam" id="PF00672">
    <property type="entry name" value="HAMP"/>
    <property type="match status" value="1"/>
</dbReference>
<dbReference type="Pfam" id="PF02518">
    <property type="entry name" value="HATPase_c"/>
    <property type="match status" value="1"/>
</dbReference>
<keyword evidence="6" id="KW-0808">Transferase</keyword>
<evidence type="ECO:0000256" key="2">
    <source>
        <dbReference type="ARBA" id="ARBA00004651"/>
    </source>
</evidence>
<dbReference type="Gene3D" id="6.10.340.10">
    <property type="match status" value="1"/>
</dbReference>
<dbReference type="RefSeq" id="WP_154523847.1">
    <property type="nucleotide sequence ID" value="NZ_JAQYJL010000016.1"/>
</dbReference>
<evidence type="ECO:0000256" key="16">
    <source>
        <dbReference type="SAM" id="Phobius"/>
    </source>
</evidence>
<keyword evidence="7 16" id="KW-0812">Transmembrane</keyword>
<dbReference type="PROSITE" id="PS50885">
    <property type="entry name" value="HAMP"/>
    <property type="match status" value="1"/>
</dbReference>
<evidence type="ECO:0000256" key="4">
    <source>
        <dbReference type="ARBA" id="ARBA00022475"/>
    </source>
</evidence>
<evidence type="ECO:0000256" key="15">
    <source>
        <dbReference type="SAM" id="MobiDB-lite"/>
    </source>
</evidence>
<dbReference type="InterPro" id="IPR036097">
    <property type="entry name" value="HisK_dim/P_sf"/>
</dbReference>
<keyword evidence="20" id="KW-1185">Reference proteome</keyword>
<evidence type="ECO:0000313" key="20">
    <source>
        <dbReference type="Proteomes" id="UP000481852"/>
    </source>
</evidence>
<evidence type="ECO:0000256" key="9">
    <source>
        <dbReference type="ARBA" id="ARBA00022777"/>
    </source>
</evidence>
<proteinExistence type="predicted"/>
<keyword evidence="9 19" id="KW-0418">Kinase</keyword>
<keyword evidence="4" id="KW-1003">Cell membrane</keyword>
<dbReference type="Gene3D" id="3.30.565.10">
    <property type="entry name" value="Histidine kinase-like ATPase, C-terminal domain"/>
    <property type="match status" value="1"/>
</dbReference>
<dbReference type="SUPFAM" id="SSF47384">
    <property type="entry name" value="Homodimeric domain of signal transducing histidine kinase"/>
    <property type="match status" value="1"/>
</dbReference>
<dbReference type="InterPro" id="IPR003594">
    <property type="entry name" value="HATPase_dom"/>
</dbReference>
<keyword evidence="14" id="KW-0175">Coiled coil</keyword>
<evidence type="ECO:0000256" key="6">
    <source>
        <dbReference type="ARBA" id="ARBA00022679"/>
    </source>
</evidence>
<accession>A0A6L5X290</accession>
<dbReference type="SMART" id="SM00304">
    <property type="entry name" value="HAMP"/>
    <property type="match status" value="1"/>
</dbReference>
<dbReference type="GO" id="GO:0005886">
    <property type="term" value="C:plasma membrane"/>
    <property type="evidence" value="ECO:0007669"/>
    <property type="project" value="UniProtKB-SubCell"/>
</dbReference>
<keyword evidence="13 16" id="KW-0472">Membrane</keyword>
<feature type="domain" description="Histidine kinase" evidence="17">
    <location>
        <begin position="285"/>
        <end position="503"/>
    </location>
</feature>
<name>A0A6L5X290_9FIRM</name>
<keyword evidence="8" id="KW-0547">Nucleotide-binding</keyword>
<dbReference type="GO" id="GO:0000155">
    <property type="term" value="F:phosphorelay sensor kinase activity"/>
    <property type="evidence" value="ECO:0007669"/>
    <property type="project" value="InterPro"/>
</dbReference>
<evidence type="ECO:0000256" key="11">
    <source>
        <dbReference type="ARBA" id="ARBA00022989"/>
    </source>
</evidence>
<evidence type="ECO:0000313" key="19">
    <source>
        <dbReference type="EMBL" id="MSS14330.1"/>
    </source>
</evidence>